<gene>
    <name evidence="2" type="ORF">HDG41_006561</name>
</gene>
<evidence type="ECO:0000256" key="1">
    <source>
        <dbReference type="SAM" id="MobiDB-lite"/>
    </source>
</evidence>
<sequence length="822" mass="93558">MSNLDLDLDLDRGRRAKALRNWLEKSRKDMTEKHRYPEIDFDSNTWALRSKYKTKMADINLSPLLEGLAHLDSTYSQAIRCVAGECAIADSTKSIGHLFRGWRLMARGLPHSLLDLRRSDLQRLEQTLIDDCKAQPQSADATLAGMKTLARFVDRIERAGVVQSISWTPAHDTLRTLKELQAQHARRFKKEKTSILDRQIEALSDAMGAMFRADERLTDFDRAALAAMGVLMCAPSRINEPLCMAIDDVVTIEDYGQVPNDQRESERGRMQALLLQKGSKGAGWTAKPALTFMLGLLTLCIRILREGGKRSRALASWYEQNPKKLYLPTALEDYRGKAITRRTLWQIVNLSDRQPTHAEASSIQPIWNELSTTGKIRAISNPNLLCSDRKKFSKRTLQATAWDDLEPILLRRVHETLEATRRVTHGNPYKGQLSKMLMLFDTSETPYLPGSIKYQSLHLRFKQTHKYKEGLFKEKKLLNPTVFEKLNLTMVVNGKVEYAWIETHDPRRWLTTQALLARERLSDVLINKWANRLNIEQLRHYDLRSDTQKANQATMPVPEELGDLSAGLQSIEGIEAEYGLKTEIIVADQARVSVTSMAAIASATEDRPVARTSSQIIILYPSRFGVCLHQHHETPCRAFNCAPCSENLVVKGHLPTNDEIRKRNELLTRSILSQVEQLVTAHTRKIADSPEGLEAHLLTLVRKGLTAEEMSEELIRHFHEIKDRIKSVRLRNELEEAFVARGMVQRLDDPNVASGALMRYHNPARHASPGHERALEAHGGRAEMDSRLEHFHRDHPEFAPTHLGLKDQRDLLEPDEEDDDDE</sequence>
<protein>
    <recommendedName>
        <fullName evidence="4">Integrase</fullName>
    </recommendedName>
</protein>
<evidence type="ECO:0000313" key="3">
    <source>
        <dbReference type="Proteomes" id="UP000592820"/>
    </source>
</evidence>
<feature type="region of interest" description="Disordered" evidence="1">
    <location>
        <begin position="793"/>
        <end position="822"/>
    </location>
</feature>
<feature type="compositionally biased region" description="Acidic residues" evidence="1">
    <location>
        <begin position="813"/>
        <end position="822"/>
    </location>
</feature>
<dbReference type="AlphaFoldDB" id="A0A7W8LCG1"/>
<name>A0A7W8LCG1_9BURK</name>
<organism evidence="2 3">
    <name type="scientific">Paraburkholderia youngii</name>
    <dbReference type="NCBI Taxonomy" id="2782701"/>
    <lineage>
        <taxon>Bacteria</taxon>
        <taxon>Pseudomonadati</taxon>
        <taxon>Pseudomonadota</taxon>
        <taxon>Betaproteobacteria</taxon>
        <taxon>Burkholderiales</taxon>
        <taxon>Burkholderiaceae</taxon>
        <taxon>Paraburkholderia</taxon>
    </lineage>
</organism>
<evidence type="ECO:0000313" key="2">
    <source>
        <dbReference type="EMBL" id="MBB5404465.1"/>
    </source>
</evidence>
<reference evidence="2 3" key="1">
    <citation type="submission" date="2020-08" db="EMBL/GenBank/DDBJ databases">
        <title>Genomic Encyclopedia of Type Strains, Phase IV (KMG-V): Genome sequencing to study the core and pangenomes of soil and plant-associated prokaryotes.</title>
        <authorList>
            <person name="Whitman W."/>
        </authorList>
    </citation>
    <scope>NUCLEOTIDE SEQUENCE [LARGE SCALE GENOMIC DNA]</scope>
    <source>
        <strain evidence="2 3">JPY162</strain>
    </source>
</reference>
<comment type="caution">
    <text evidence="2">The sequence shown here is derived from an EMBL/GenBank/DDBJ whole genome shotgun (WGS) entry which is preliminary data.</text>
</comment>
<dbReference type="Proteomes" id="UP000592820">
    <property type="component" value="Unassembled WGS sequence"/>
</dbReference>
<evidence type="ECO:0008006" key="4">
    <source>
        <dbReference type="Google" id="ProtNLM"/>
    </source>
</evidence>
<dbReference type="RefSeq" id="WP_184228309.1">
    <property type="nucleotide sequence ID" value="NZ_JACHDE010000020.1"/>
</dbReference>
<proteinExistence type="predicted"/>
<accession>A0A7W8LCG1</accession>
<dbReference type="EMBL" id="JACHDE010000020">
    <property type="protein sequence ID" value="MBB5404465.1"/>
    <property type="molecule type" value="Genomic_DNA"/>
</dbReference>